<feature type="chain" id="PRO_5038974093" evidence="3">
    <location>
        <begin position="26"/>
        <end position="228"/>
    </location>
</feature>
<feature type="region of interest" description="Disordered" evidence="2">
    <location>
        <begin position="26"/>
        <end position="57"/>
    </location>
</feature>
<dbReference type="PROSITE" id="PS51257">
    <property type="entry name" value="PROKAR_LIPOPROTEIN"/>
    <property type="match status" value="1"/>
</dbReference>
<dbReference type="Pfam" id="PF10738">
    <property type="entry name" value="Lpp-LpqN"/>
    <property type="match status" value="1"/>
</dbReference>
<dbReference type="AlphaFoldDB" id="A0A378TE88"/>
<dbReference type="EMBL" id="UGQT01000001">
    <property type="protein sequence ID" value="STZ58163.1"/>
    <property type="molecule type" value="Genomic_DNA"/>
</dbReference>
<evidence type="ECO:0000313" key="5">
    <source>
        <dbReference type="Proteomes" id="UP000254978"/>
    </source>
</evidence>
<name>A0A378TE88_9MYCO</name>
<keyword evidence="5" id="KW-1185">Reference proteome</keyword>
<feature type="compositionally biased region" description="Low complexity" evidence="2">
    <location>
        <begin position="26"/>
        <end position="47"/>
    </location>
</feature>
<gene>
    <name evidence="4" type="primary">lpqN</name>
    <name evidence="4" type="ORF">NCTC10821_01672</name>
</gene>
<dbReference type="InterPro" id="IPR019674">
    <property type="entry name" value="Lipoprotein_LpqN/LpqT-like"/>
</dbReference>
<organism evidence="4 5">
    <name type="scientific">Mycolicibacterium tokaiense</name>
    <dbReference type="NCBI Taxonomy" id="39695"/>
    <lineage>
        <taxon>Bacteria</taxon>
        <taxon>Bacillati</taxon>
        <taxon>Actinomycetota</taxon>
        <taxon>Actinomycetes</taxon>
        <taxon>Mycobacteriales</taxon>
        <taxon>Mycobacteriaceae</taxon>
        <taxon>Mycolicibacterium</taxon>
    </lineage>
</organism>
<evidence type="ECO:0000256" key="1">
    <source>
        <dbReference type="ARBA" id="ARBA00022729"/>
    </source>
</evidence>
<sequence>MKKFTTAAGAGLTALALGLALVGCGSDSSSESDGGSSAAETSSEATTTVAQDPPANPNETIQDFIGKNGLQETAVKPGEEGVPTVNLPLPPGWQRRDDVPEAPFGAFFFPGSAVPTNPPRILVLMSKLTGEVNPDVLLEYAPAELRQMPGFQATNPASRGELMGFPNSQSAGTYTTPGGLGVVAQKTVVIPADDGAYVLQLNAYAADREAPLLMQAIQLFDQQMAIIV</sequence>
<reference evidence="4 5" key="1">
    <citation type="submission" date="2018-06" db="EMBL/GenBank/DDBJ databases">
        <authorList>
            <consortium name="Pathogen Informatics"/>
            <person name="Doyle S."/>
        </authorList>
    </citation>
    <scope>NUCLEOTIDE SEQUENCE [LARGE SCALE GENOMIC DNA]</scope>
    <source>
        <strain evidence="4 5">NCTC10821</strain>
    </source>
</reference>
<evidence type="ECO:0000256" key="3">
    <source>
        <dbReference type="SAM" id="SignalP"/>
    </source>
</evidence>
<dbReference type="Proteomes" id="UP000254978">
    <property type="component" value="Unassembled WGS sequence"/>
</dbReference>
<accession>A0A378TE88</accession>
<dbReference type="Gene3D" id="3.40.1000.10">
    <property type="entry name" value="Mog1/PsbP, alpha/beta/alpha sandwich"/>
    <property type="match status" value="1"/>
</dbReference>
<evidence type="ECO:0000313" key="4">
    <source>
        <dbReference type="EMBL" id="STZ58163.1"/>
    </source>
</evidence>
<evidence type="ECO:0000256" key="2">
    <source>
        <dbReference type="SAM" id="MobiDB-lite"/>
    </source>
</evidence>
<protein>
    <submittedName>
        <fullName evidence="4">Lipoprotein LpqN</fullName>
    </submittedName>
</protein>
<keyword evidence="4" id="KW-0449">Lipoprotein</keyword>
<feature type="signal peptide" evidence="3">
    <location>
        <begin position="1"/>
        <end position="25"/>
    </location>
</feature>
<feature type="region of interest" description="Disordered" evidence="2">
    <location>
        <begin position="76"/>
        <end position="96"/>
    </location>
</feature>
<proteinExistence type="predicted"/>
<keyword evidence="1 3" id="KW-0732">Signal</keyword>
<dbReference type="RefSeq" id="WP_068915513.1">
    <property type="nucleotide sequence ID" value="NZ_AP022600.1"/>
</dbReference>